<gene>
    <name evidence="1" type="ORF">JI735_00150</name>
</gene>
<evidence type="ECO:0000313" key="1">
    <source>
        <dbReference type="EMBL" id="QQZ63940.1"/>
    </source>
</evidence>
<dbReference type="Gene3D" id="3.40.50.300">
    <property type="entry name" value="P-loop containing nucleotide triphosphate hydrolases"/>
    <property type="match status" value="1"/>
</dbReference>
<protein>
    <submittedName>
        <fullName evidence="1">Uncharacterized protein</fullName>
    </submittedName>
</protein>
<dbReference type="Proteomes" id="UP000595841">
    <property type="component" value="Chromosome"/>
</dbReference>
<sequence>MKYRFNCTNLTIAIAGCDRRVGVTTTAFNLVCWINSHGGKACYVESNSNNHLAHIIQLFKPEKSGNAYTMEGSDFYFTKELNRDYNFIIVDCGVLKDKAIQTDFVDSDIRLICSSAMPYELAGFYRAMERCKALSVQALGLFVPDNIKTYLSQTISQDIIYCNNTHDLFDSKANETAFRKVLNL</sequence>
<dbReference type="KEGG" id="pson:JI735_00150"/>
<accession>A0A974SGV8</accession>
<proteinExistence type="predicted"/>
<evidence type="ECO:0000313" key="2">
    <source>
        <dbReference type="Proteomes" id="UP000595841"/>
    </source>
</evidence>
<dbReference type="EMBL" id="CP068595">
    <property type="protein sequence ID" value="QQZ63940.1"/>
    <property type="molecule type" value="Genomic_DNA"/>
</dbReference>
<dbReference type="InterPro" id="IPR027417">
    <property type="entry name" value="P-loop_NTPase"/>
</dbReference>
<dbReference type="AlphaFoldDB" id="A0A974SGV8"/>
<dbReference type="PROSITE" id="PS51257">
    <property type="entry name" value="PROKAR_LIPOPROTEIN"/>
    <property type="match status" value="1"/>
</dbReference>
<reference evidence="1 2" key="1">
    <citation type="submission" date="2021-01" db="EMBL/GenBank/DDBJ databases">
        <title>Whole genome sequence of Paenibacillus sonchi LMG 24727 for comparative genomics.</title>
        <authorList>
            <person name="Lee G."/>
            <person name="Kim M.-J."/>
            <person name="Lim K."/>
            <person name="Shin J.-H."/>
        </authorList>
    </citation>
    <scope>NUCLEOTIDE SEQUENCE [LARGE SCALE GENOMIC DNA]</scope>
    <source>
        <strain evidence="1 2">LMG 24727</strain>
    </source>
</reference>
<dbReference type="SUPFAM" id="SSF52540">
    <property type="entry name" value="P-loop containing nucleoside triphosphate hydrolases"/>
    <property type="match status" value="1"/>
</dbReference>
<name>A0A974SGV8_9BACL</name>
<organism evidence="1 2">
    <name type="scientific">Paenibacillus sonchi</name>
    <dbReference type="NCBI Taxonomy" id="373687"/>
    <lineage>
        <taxon>Bacteria</taxon>
        <taxon>Bacillati</taxon>
        <taxon>Bacillota</taxon>
        <taxon>Bacilli</taxon>
        <taxon>Bacillales</taxon>
        <taxon>Paenibacillaceae</taxon>
        <taxon>Paenibacillus</taxon>
        <taxon>Paenibacillus sonchi group</taxon>
    </lineage>
</organism>
<keyword evidence="2" id="KW-1185">Reference proteome</keyword>